<dbReference type="AlphaFoldDB" id="A0A433NNV6"/>
<dbReference type="GO" id="GO:0003677">
    <property type="term" value="F:DNA binding"/>
    <property type="evidence" value="ECO:0007669"/>
    <property type="project" value="InterPro"/>
</dbReference>
<proteinExistence type="predicted"/>
<dbReference type="EMBL" id="RSCJ01000003">
    <property type="protein sequence ID" value="RUR85032.1"/>
    <property type="molecule type" value="Genomic_DNA"/>
</dbReference>
<dbReference type="Pfam" id="PF13464">
    <property type="entry name" value="RodZ_C"/>
    <property type="match status" value="1"/>
</dbReference>
<evidence type="ECO:0000256" key="1">
    <source>
        <dbReference type="SAM" id="MobiDB-lite"/>
    </source>
</evidence>
<dbReference type="Gene3D" id="1.10.260.40">
    <property type="entry name" value="lambda repressor-like DNA-binding domains"/>
    <property type="match status" value="1"/>
</dbReference>
<gene>
    <name evidence="4" type="ORF">PCC6912_11480</name>
</gene>
<dbReference type="OrthoDB" id="422634at2"/>
<dbReference type="InterPro" id="IPR010982">
    <property type="entry name" value="Lambda_DNA-bd_dom_sf"/>
</dbReference>
<evidence type="ECO:0000256" key="2">
    <source>
        <dbReference type="SAM" id="Phobius"/>
    </source>
</evidence>
<evidence type="ECO:0000313" key="5">
    <source>
        <dbReference type="Proteomes" id="UP000268857"/>
    </source>
</evidence>
<protein>
    <submittedName>
        <fullName evidence="4">Helix-turn-helix domain-containing protein</fullName>
    </submittedName>
</protein>
<name>A0A433NNV6_CHLFR</name>
<dbReference type="PANTHER" id="PTHR34475">
    <property type="match status" value="1"/>
</dbReference>
<sequence>MKWLRRNHKHESTPSVDDQKQAEKLADIGRQLSASRQENGLSLEEMVVLTKVPRRLLQAIEEGNLKELPEPIYIQGLIRQYADALGFNGTEFASHFPVTINKIITKPVLKTTTIGELRPIHLYLIYVFVILSSVIGLSRLLNPNALQTANKTQQQPDVEAVLDSRATQNAQPNLQSVSEITSSEEQQLQIGVILTEKSWIQVRVDGKVEYEGELPQGFRGNWQAQEQLTVRTDNAGGVLVSVNRQKAKQLGEPGKQKEFTIAANTRS</sequence>
<evidence type="ECO:0000313" key="4">
    <source>
        <dbReference type="EMBL" id="RUR85032.1"/>
    </source>
</evidence>
<feature type="transmembrane region" description="Helical" evidence="2">
    <location>
        <begin position="120"/>
        <end position="141"/>
    </location>
</feature>
<dbReference type="InterPro" id="IPR050400">
    <property type="entry name" value="Bact_Cytoskel_RodZ"/>
</dbReference>
<keyword evidence="2" id="KW-1133">Transmembrane helix</keyword>
<reference evidence="4 5" key="1">
    <citation type="journal article" date="2019" name="Genome Biol. Evol.">
        <title>Day and night: Metabolic profiles and evolutionary relationships of six axenic non-marine cyanobacteria.</title>
        <authorList>
            <person name="Will S.E."/>
            <person name="Henke P."/>
            <person name="Boedeker C."/>
            <person name="Huang S."/>
            <person name="Brinkmann H."/>
            <person name="Rohde M."/>
            <person name="Jarek M."/>
            <person name="Friedl T."/>
            <person name="Seufert S."/>
            <person name="Schumacher M."/>
            <person name="Overmann J."/>
            <person name="Neumann-Schaal M."/>
            <person name="Petersen J."/>
        </authorList>
    </citation>
    <scope>NUCLEOTIDE SEQUENCE [LARGE SCALE GENOMIC DNA]</scope>
    <source>
        <strain evidence="4 5">PCC 6912</strain>
    </source>
</reference>
<feature type="region of interest" description="Disordered" evidence="1">
    <location>
        <begin position="1"/>
        <end position="21"/>
    </location>
</feature>
<feature type="domain" description="Cytoskeleton protein RodZ-like C-terminal" evidence="3">
    <location>
        <begin position="194"/>
        <end position="260"/>
    </location>
</feature>
<dbReference type="RefSeq" id="WP_016872527.1">
    <property type="nucleotide sequence ID" value="NZ_AJLN01000084.1"/>
</dbReference>
<evidence type="ECO:0000259" key="3">
    <source>
        <dbReference type="Pfam" id="PF13464"/>
    </source>
</evidence>
<keyword evidence="5" id="KW-1185">Reference proteome</keyword>
<organism evidence="4 5">
    <name type="scientific">Chlorogloeopsis fritschii PCC 6912</name>
    <dbReference type="NCBI Taxonomy" id="211165"/>
    <lineage>
        <taxon>Bacteria</taxon>
        <taxon>Bacillati</taxon>
        <taxon>Cyanobacteriota</taxon>
        <taxon>Cyanophyceae</taxon>
        <taxon>Nostocales</taxon>
        <taxon>Chlorogloeopsidaceae</taxon>
        <taxon>Chlorogloeopsis</taxon>
    </lineage>
</organism>
<keyword evidence="2" id="KW-0472">Membrane</keyword>
<dbReference type="InterPro" id="IPR025194">
    <property type="entry name" value="RodZ-like_C"/>
</dbReference>
<dbReference type="STRING" id="211165.GCA_000317285_03188"/>
<accession>A0A433NNV6</accession>
<dbReference type="Proteomes" id="UP000268857">
    <property type="component" value="Unassembled WGS sequence"/>
</dbReference>
<dbReference type="Pfam" id="PF13413">
    <property type="entry name" value="HTH_25"/>
    <property type="match status" value="1"/>
</dbReference>
<comment type="caution">
    <text evidence="4">The sequence shown here is derived from an EMBL/GenBank/DDBJ whole genome shotgun (WGS) entry which is preliminary data.</text>
</comment>
<keyword evidence="2" id="KW-0812">Transmembrane</keyword>
<dbReference type="PANTHER" id="PTHR34475:SF1">
    <property type="entry name" value="CYTOSKELETON PROTEIN RODZ"/>
    <property type="match status" value="1"/>
</dbReference>